<keyword evidence="9 12" id="KW-0472">Membrane</keyword>
<dbReference type="GO" id="GO:0004674">
    <property type="term" value="F:protein serine/threonine kinase activity"/>
    <property type="evidence" value="ECO:0007669"/>
    <property type="project" value="UniProtKB-KW"/>
</dbReference>
<dbReference type="FunFam" id="1.10.510.10:FF:000537">
    <property type="entry name" value="Putative receptor-like protein kinase"/>
    <property type="match status" value="1"/>
</dbReference>
<feature type="domain" description="Protein kinase" evidence="13">
    <location>
        <begin position="103"/>
        <end position="393"/>
    </location>
</feature>
<evidence type="ECO:0000256" key="4">
    <source>
        <dbReference type="ARBA" id="ARBA00022729"/>
    </source>
</evidence>
<feature type="transmembrane region" description="Helical" evidence="12">
    <location>
        <begin position="34"/>
        <end position="54"/>
    </location>
</feature>
<keyword evidence="6" id="KW-0418">Kinase</keyword>
<protein>
    <recommendedName>
        <fullName evidence="13">Protein kinase domain-containing protein</fullName>
    </recommendedName>
</protein>
<dbReference type="Gene3D" id="3.30.200.20">
    <property type="entry name" value="Phosphorylase Kinase, domain 1"/>
    <property type="match status" value="1"/>
</dbReference>
<dbReference type="PROSITE" id="PS00107">
    <property type="entry name" value="PROTEIN_KINASE_ATP"/>
    <property type="match status" value="1"/>
</dbReference>
<keyword evidence="4" id="KW-0732">Signal</keyword>
<evidence type="ECO:0000256" key="9">
    <source>
        <dbReference type="ARBA" id="ARBA00023136"/>
    </source>
</evidence>
<feature type="binding site" evidence="10">
    <location>
        <position position="131"/>
    </location>
    <ligand>
        <name>ATP</name>
        <dbReference type="ChEBI" id="CHEBI:30616"/>
    </ligand>
</feature>
<keyword evidence="15" id="KW-1185">Reference proteome</keyword>
<dbReference type="Gene3D" id="1.10.510.10">
    <property type="entry name" value="Transferase(Phosphotransferase) domain 1"/>
    <property type="match status" value="1"/>
</dbReference>
<evidence type="ECO:0000256" key="8">
    <source>
        <dbReference type="ARBA" id="ARBA00022989"/>
    </source>
</evidence>
<keyword evidence="7 10" id="KW-0067">ATP-binding</keyword>
<dbReference type="PANTHER" id="PTHR47974:SF9">
    <property type="entry name" value="RECEPTOR-LIKE SERINE_THREONINE-PROTEIN KINASE"/>
    <property type="match status" value="1"/>
</dbReference>
<dbReference type="AlphaFoldDB" id="A0ABD3AMI3"/>
<comment type="caution">
    <text evidence="14">The sequence shown here is derived from an EMBL/GenBank/DDBJ whole genome shotgun (WGS) entry which is preliminary data.</text>
</comment>
<evidence type="ECO:0000256" key="5">
    <source>
        <dbReference type="ARBA" id="ARBA00022741"/>
    </source>
</evidence>
<keyword evidence="8 12" id="KW-1133">Transmembrane helix</keyword>
<evidence type="ECO:0000256" key="6">
    <source>
        <dbReference type="ARBA" id="ARBA00022777"/>
    </source>
</evidence>
<dbReference type="SUPFAM" id="SSF56112">
    <property type="entry name" value="Protein kinase-like (PK-like)"/>
    <property type="match status" value="1"/>
</dbReference>
<dbReference type="InterPro" id="IPR008271">
    <property type="entry name" value="Ser/Thr_kinase_AS"/>
</dbReference>
<evidence type="ECO:0000256" key="1">
    <source>
        <dbReference type="ARBA" id="ARBA00004167"/>
    </source>
</evidence>
<evidence type="ECO:0000256" key="12">
    <source>
        <dbReference type="SAM" id="Phobius"/>
    </source>
</evidence>
<dbReference type="InterPro" id="IPR011009">
    <property type="entry name" value="Kinase-like_dom_sf"/>
</dbReference>
<dbReference type="Proteomes" id="UP001630127">
    <property type="component" value="Unassembled WGS sequence"/>
</dbReference>
<evidence type="ECO:0000256" key="10">
    <source>
        <dbReference type="PROSITE-ProRule" id="PRU10141"/>
    </source>
</evidence>
<evidence type="ECO:0000256" key="7">
    <source>
        <dbReference type="ARBA" id="ARBA00022840"/>
    </source>
</evidence>
<keyword evidence="11" id="KW-0723">Serine/threonine-protein kinase</keyword>
<keyword evidence="5 10" id="KW-0547">Nucleotide-binding</keyword>
<dbReference type="PANTHER" id="PTHR47974">
    <property type="entry name" value="OS07G0415500 PROTEIN"/>
    <property type="match status" value="1"/>
</dbReference>
<dbReference type="SMART" id="SM00220">
    <property type="entry name" value="S_TKc"/>
    <property type="match status" value="1"/>
</dbReference>
<proteinExistence type="inferred from homology"/>
<evidence type="ECO:0000256" key="2">
    <source>
        <dbReference type="ARBA" id="ARBA00022679"/>
    </source>
</evidence>
<evidence type="ECO:0000313" key="14">
    <source>
        <dbReference type="EMBL" id="KAL3532376.1"/>
    </source>
</evidence>
<evidence type="ECO:0000256" key="3">
    <source>
        <dbReference type="ARBA" id="ARBA00022692"/>
    </source>
</evidence>
<keyword evidence="3 12" id="KW-0812">Transmembrane</keyword>
<organism evidence="14 15">
    <name type="scientific">Cinchona calisaya</name>
    <dbReference type="NCBI Taxonomy" id="153742"/>
    <lineage>
        <taxon>Eukaryota</taxon>
        <taxon>Viridiplantae</taxon>
        <taxon>Streptophyta</taxon>
        <taxon>Embryophyta</taxon>
        <taxon>Tracheophyta</taxon>
        <taxon>Spermatophyta</taxon>
        <taxon>Magnoliopsida</taxon>
        <taxon>eudicotyledons</taxon>
        <taxon>Gunneridae</taxon>
        <taxon>Pentapetalae</taxon>
        <taxon>asterids</taxon>
        <taxon>lamiids</taxon>
        <taxon>Gentianales</taxon>
        <taxon>Rubiaceae</taxon>
        <taxon>Cinchonoideae</taxon>
        <taxon>Cinchoneae</taxon>
        <taxon>Cinchona</taxon>
    </lineage>
</organism>
<dbReference type="Pfam" id="PF00069">
    <property type="entry name" value="Pkinase"/>
    <property type="match status" value="1"/>
</dbReference>
<dbReference type="InterPro" id="IPR017441">
    <property type="entry name" value="Protein_kinase_ATP_BS"/>
</dbReference>
<evidence type="ECO:0000313" key="15">
    <source>
        <dbReference type="Proteomes" id="UP001630127"/>
    </source>
</evidence>
<dbReference type="GO" id="GO:0005524">
    <property type="term" value="F:ATP binding"/>
    <property type="evidence" value="ECO:0007669"/>
    <property type="project" value="UniProtKB-UniRule"/>
</dbReference>
<accession>A0ABD3AMI3</accession>
<dbReference type="GO" id="GO:0016020">
    <property type="term" value="C:membrane"/>
    <property type="evidence" value="ECO:0007669"/>
    <property type="project" value="UniProtKB-SubCell"/>
</dbReference>
<evidence type="ECO:0000256" key="11">
    <source>
        <dbReference type="RuleBase" id="RU000304"/>
    </source>
</evidence>
<dbReference type="InterPro" id="IPR000719">
    <property type="entry name" value="Prot_kinase_dom"/>
</dbReference>
<dbReference type="PROSITE" id="PS50011">
    <property type="entry name" value="PROTEIN_KINASE_DOM"/>
    <property type="match status" value="1"/>
</dbReference>
<sequence>MEDKKANIIAISLISILTISIIIARICLNLSKSFFLICGANTAAIIAVFAVVIIRRRFNTRRKLLETQLVSEGRELRIEYSFLKKVAGVPIKFRFKELEEATDGFGSLLGRGASASVFKGILNDGTPIAVKRVAGDERGEKEFRSEVAAIASVQHINLVRLLGFCSMPCGPRFLVYEFVYSGSLDNWIFPKRETSQGKRGGCLSWDLRCRVALDVAKGLSYLHHDCRSCILHLDLKPENILVDERFHAMVSDFGMSKLMGKEESRIVTTVRGTRGYLAPEWILEGGISEKCDVYSFGMVLLEIIGGRRNICVIDQNGGNGKTKKKFNCFAKIVIEKLREGKVMEIVDQRLVQNGGVDERQVRKLVCIALWCIQDNPKIRPSMALVVEMLEGRVPVDEPPDTRMLIFDLLSIDDEESAIDRPIPSTSGYSFNVSLISGR</sequence>
<dbReference type="PROSITE" id="PS00108">
    <property type="entry name" value="PROTEIN_KINASE_ST"/>
    <property type="match status" value="1"/>
</dbReference>
<evidence type="ECO:0000259" key="13">
    <source>
        <dbReference type="PROSITE" id="PS50011"/>
    </source>
</evidence>
<keyword evidence="2" id="KW-0808">Transferase</keyword>
<name>A0ABD3AMI3_9GENT</name>
<feature type="transmembrane region" description="Helical" evidence="12">
    <location>
        <begin position="7"/>
        <end position="28"/>
    </location>
</feature>
<comment type="subcellular location">
    <subcellularLocation>
        <location evidence="1">Membrane</location>
        <topology evidence="1">Single-pass membrane protein</topology>
    </subcellularLocation>
</comment>
<reference evidence="14 15" key="1">
    <citation type="submission" date="2024-11" db="EMBL/GenBank/DDBJ databases">
        <title>A near-complete genome assembly of Cinchona calisaya.</title>
        <authorList>
            <person name="Lian D.C."/>
            <person name="Zhao X.W."/>
            <person name="Wei L."/>
        </authorList>
    </citation>
    <scope>NUCLEOTIDE SEQUENCE [LARGE SCALE GENOMIC DNA]</scope>
    <source>
        <tissue evidence="14">Nenye</tissue>
    </source>
</reference>
<dbReference type="FunFam" id="3.30.200.20:FF:000483">
    <property type="entry name" value="Putative receptor-like protein kinase"/>
    <property type="match status" value="1"/>
</dbReference>
<dbReference type="EMBL" id="JBJUIK010000003">
    <property type="protein sequence ID" value="KAL3532376.1"/>
    <property type="molecule type" value="Genomic_DNA"/>
</dbReference>
<comment type="similarity">
    <text evidence="11">Belongs to the protein kinase superfamily.</text>
</comment>
<gene>
    <name evidence="14" type="ORF">ACH5RR_005897</name>
</gene>